<evidence type="ECO:0000256" key="12">
    <source>
        <dbReference type="SAM" id="Coils"/>
    </source>
</evidence>
<evidence type="ECO:0000256" key="1">
    <source>
        <dbReference type="ARBA" id="ARBA00004123"/>
    </source>
</evidence>
<protein>
    <recommendedName>
        <fullName evidence="14">RecF/RecN/SMC N-terminal domain-containing protein</fullName>
    </recommendedName>
</protein>
<dbReference type="Gene3D" id="1.10.287.1490">
    <property type="match status" value="1"/>
</dbReference>
<evidence type="ECO:0000313" key="15">
    <source>
        <dbReference type="EMBL" id="ORY90798.1"/>
    </source>
</evidence>
<dbReference type="InterPro" id="IPR003395">
    <property type="entry name" value="RecF/RecN/SMC_N"/>
</dbReference>
<evidence type="ECO:0000256" key="11">
    <source>
        <dbReference type="ARBA" id="ARBA00023242"/>
    </source>
</evidence>
<feature type="compositionally biased region" description="Polar residues" evidence="13">
    <location>
        <begin position="540"/>
        <end position="550"/>
    </location>
</feature>
<dbReference type="Proteomes" id="UP000193467">
    <property type="component" value="Unassembled WGS sequence"/>
</dbReference>
<dbReference type="GO" id="GO:0035861">
    <property type="term" value="C:site of double-strand break"/>
    <property type="evidence" value="ECO:0007669"/>
    <property type="project" value="TreeGrafter"/>
</dbReference>
<dbReference type="InParanoid" id="A0A1Y2G1M9"/>
<dbReference type="PANTHER" id="PTHR19306">
    <property type="entry name" value="STRUCTURAL MAINTENANCE OF CHROMOSOMES 5,6 SMC5, SMC6"/>
    <property type="match status" value="1"/>
</dbReference>
<evidence type="ECO:0000256" key="8">
    <source>
        <dbReference type="ARBA" id="ARBA00023054"/>
    </source>
</evidence>
<name>A0A1Y2G1M9_9BASI</name>
<feature type="region of interest" description="Disordered" evidence="13">
    <location>
        <begin position="529"/>
        <end position="587"/>
    </location>
</feature>
<dbReference type="GO" id="GO:0003684">
    <property type="term" value="F:damaged DNA binding"/>
    <property type="evidence" value="ECO:0007669"/>
    <property type="project" value="TreeGrafter"/>
</dbReference>
<keyword evidence="11" id="KW-0539">Nucleus</keyword>
<feature type="compositionally biased region" description="Low complexity" evidence="13">
    <location>
        <begin position="147"/>
        <end position="156"/>
    </location>
</feature>
<keyword evidence="16" id="KW-1185">Reference proteome</keyword>
<evidence type="ECO:0000256" key="13">
    <source>
        <dbReference type="SAM" id="MobiDB-lite"/>
    </source>
</evidence>
<dbReference type="SUPFAM" id="SSF52540">
    <property type="entry name" value="P-loop containing nucleoside triphosphate hydrolases"/>
    <property type="match status" value="1"/>
</dbReference>
<feature type="compositionally biased region" description="Polar residues" evidence="13">
    <location>
        <begin position="123"/>
        <end position="141"/>
    </location>
</feature>
<evidence type="ECO:0000256" key="3">
    <source>
        <dbReference type="ARBA" id="ARBA00006793"/>
    </source>
</evidence>
<feature type="domain" description="RecF/RecN/SMC N-terminal" evidence="14">
    <location>
        <begin position="251"/>
        <end position="1270"/>
    </location>
</feature>
<dbReference type="STRING" id="106004.A0A1Y2G1M9"/>
<evidence type="ECO:0000256" key="5">
    <source>
        <dbReference type="ARBA" id="ARBA00022741"/>
    </source>
</evidence>
<keyword evidence="8 12" id="KW-0175">Coiled coil</keyword>
<organism evidence="15 16">
    <name type="scientific">Leucosporidium creatinivorum</name>
    <dbReference type="NCBI Taxonomy" id="106004"/>
    <lineage>
        <taxon>Eukaryota</taxon>
        <taxon>Fungi</taxon>
        <taxon>Dikarya</taxon>
        <taxon>Basidiomycota</taxon>
        <taxon>Pucciniomycotina</taxon>
        <taxon>Microbotryomycetes</taxon>
        <taxon>Leucosporidiales</taxon>
        <taxon>Leucosporidium</taxon>
    </lineage>
</organism>
<dbReference type="InterPro" id="IPR027417">
    <property type="entry name" value="P-loop_NTPase"/>
</dbReference>
<evidence type="ECO:0000256" key="9">
    <source>
        <dbReference type="ARBA" id="ARBA00023172"/>
    </source>
</evidence>
<dbReference type="PANTHER" id="PTHR19306:SF6">
    <property type="entry name" value="STRUCTURAL MAINTENANCE OF CHROMOSOMES PROTEIN 6"/>
    <property type="match status" value="1"/>
</dbReference>
<evidence type="ECO:0000313" key="16">
    <source>
        <dbReference type="Proteomes" id="UP000193467"/>
    </source>
</evidence>
<dbReference type="GO" id="GO:0000724">
    <property type="term" value="P:double-strand break repair via homologous recombination"/>
    <property type="evidence" value="ECO:0007669"/>
    <property type="project" value="TreeGrafter"/>
</dbReference>
<keyword evidence="7" id="KW-0067">ATP-binding</keyword>
<feature type="compositionally biased region" description="Low complexity" evidence="13">
    <location>
        <begin position="104"/>
        <end position="116"/>
    </location>
</feature>
<evidence type="ECO:0000256" key="10">
    <source>
        <dbReference type="ARBA" id="ARBA00023204"/>
    </source>
</evidence>
<accession>A0A1Y2G1M9</accession>
<dbReference type="EMBL" id="MCGR01000003">
    <property type="protein sequence ID" value="ORY90798.1"/>
    <property type="molecule type" value="Genomic_DNA"/>
</dbReference>
<comment type="similarity">
    <text evidence="3">Belongs to the SMC family. SMC6 subfamily.</text>
</comment>
<evidence type="ECO:0000259" key="14">
    <source>
        <dbReference type="Pfam" id="PF02463"/>
    </source>
</evidence>
<sequence>MSATKRPHHATSSDNEGDEEEVAMLLTSQAARPSTGRPSLTLRQSPAPSHRSKRARSSSTATTATLQPSRDASDSPQQARAAPAARPQYDPYHSSNANAVAGPSGLARAALRSSTASHRRRQPSSQLTSTVRGTPQQSTAASRGSRDVSVIVISDTSSDEEGAPGSAPAPTPRQQPKKARRPVLHEHSDDEEEEEDYAVYEKSIRRLLRKDRAAEIRQANRRGVLEEEEEQFNGRGARDAEKVMKAGTILEVTLQNFMCHKYFTLQPTSAVNFVTGPNGSGKSAVLAALTLCLGGKAVLTGRGSSLPELVGSNGDNAQVIVILSNTGPQAFEPKKLGDKIKIQRTIRKGGSSAFKISSASGETVGTTAAYVSQLTACWGLRIESPLTLLSQDHSRLFLKDTTPAQRFAVWLRASGLADVAQNLDFMETSLDQMVDTLGKKRPIVKELREEEKKCKELVKQATGIELARTELGEADAKLAWRKVQDHEKVVSRLNKKLVECEKDLATFKTGRQDAETQAQHDTDALRAAEAKRAQVEEQSQRATQELTNATAEREKKKKDKRDIQNSIRQINSDIAGHERESQEASQQIEELKANAPDQDRILAAQTELDNIDAQQEELKDKISTTEDSIAELQAEPNEEDPCADDIDNRNREIARARAAVVNAKGAIQDPLAVFGPEMRQLLQAIDEVDRHGGWHGPKPDGPIGRYITVNERQYQMAIEIVLGGVLSSFVVMDERDQRKLGQMCRGIGRSVQNVSVIRRNPDRTWELPRNQQPAPQHMTVLRAITFQRQGHEEAFRAVIDSLSPESVVLVEERSAGDVLMRWNKPRETYIKRCISAKAFELGSNQPGMDRSIALKMIPASQFRLSVTGSSANDAHQRVRLLETDVARLEGELTAARAQRRAWSNGQRQLLLAREQRIRALQQERNGWRRESEDLRRQALELQTELAENTEAPHALESLQTERDAAEAAREAAASQLEASQNRLQEITDELLGLDNLFKERQQLVNQWTDKLQKLAAKMDELSKLQAVSQQKVRDTVRSSGKLDARIAEAKTNLEQGRAELEEATAAAEQVGERRHVEEGLEALQKNLAKLKVQVDKARHLPAFDLNAAEDKYLAARNEVDNAVTALNSLRFTHKMLVLALQDRRQRWFEMRSLVMSSARSNFTNLMLEKTGKVASLKFRDVDDPTELHINVDFGDHGKKKGSKIELANRSGGERSMTQLYFMMSLWHDAESPFRALDEANVFLDDANNARALEALVKHGLQDDCQYIFLTPLSITLPPHLSARINIVRLNAPS</sequence>
<feature type="compositionally biased region" description="Basic and acidic residues" evidence="13">
    <location>
        <begin position="529"/>
        <end position="539"/>
    </location>
</feature>
<reference evidence="15 16" key="1">
    <citation type="submission" date="2016-07" db="EMBL/GenBank/DDBJ databases">
        <title>Pervasive Adenine N6-methylation of Active Genes in Fungi.</title>
        <authorList>
            <consortium name="DOE Joint Genome Institute"/>
            <person name="Mondo S.J."/>
            <person name="Dannebaum R.O."/>
            <person name="Kuo R.C."/>
            <person name="Labutti K."/>
            <person name="Haridas S."/>
            <person name="Kuo A."/>
            <person name="Salamov A."/>
            <person name="Ahrendt S.R."/>
            <person name="Lipzen A."/>
            <person name="Sullivan W."/>
            <person name="Andreopoulos W.B."/>
            <person name="Clum A."/>
            <person name="Lindquist E."/>
            <person name="Daum C."/>
            <person name="Ramamoorthy G.K."/>
            <person name="Gryganskyi A."/>
            <person name="Culley D."/>
            <person name="Magnuson J.K."/>
            <person name="James T.Y."/>
            <person name="O'Malley M.A."/>
            <person name="Stajich J.E."/>
            <person name="Spatafora J.W."/>
            <person name="Visel A."/>
            <person name="Grigoriev I.V."/>
        </authorList>
    </citation>
    <scope>NUCLEOTIDE SEQUENCE [LARGE SCALE GENOMIC DNA]</scope>
    <source>
        <strain evidence="15 16">62-1032</strain>
    </source>
</reference>
<feature type="region of interest" description="Disordered" evidence="13">
    <location>
        <begin position="1"/>
        <end position="196"/>
    </location>
</feature>
<proteinExistence type="inferred from homology"/>
<dbReference type="GO" id="GO:0005634">
    <property type="term" value="C:nucleus"/>
    <property type="evidence" value="ECO:0007669"/>
    <property type="project" value="UniProtKB-SubCell"/>
</dbReference>
<keyword evidence="6" id="KW-0227">DNA damage</keyword>
<dbReference type="GO" id="GO:0005524">
    <property type="term" value="F:ATP binding"/>
    <property type="evidence" value="ECO:0007669"/>
    <property type="project" value="UniProtKB-KW"/>
</dbReference>
<dbReference type="Gene3D" id="3.40.50.300">
    <property type="entry name" value="P-loop containing nucleotide triphosphate hydrolases"/>
    <property type="match status" value="2"/>
</dbReference>
<dbReference type="Pfam" id="PF02463">
    <property type="entry name" value="SMC_N"/>
    <property type="match status" value="1"/>
</dbReference>
<keyword evidence="5" id="KW-0547">Nucleotide-binding</keyword>
<evidence type="ECO:0000256" key="6">
    <source>
        <dbReference type="ARBA" id="ARBA00022763"/>
    </source>
</evidence>
<keyword evidence="9" id="KW-0233">DNA recombination</keyword>
<comment type="caution">
    <text evidence="15">The sequence shown here is derived from an EMBL/GenBank/DDBJ whole genome shotgun (WGS) entry which is preliminary data.</text>
</comment>
<evidence type="ECO:0000256" key="4">
    <source>
        <dbReference type="ARBA" id="ARBA00022454"/>
    </source>
</evidence>
<dbReference type="OrthoDB" id="10072614at2759"/>
<dbReference type="FunCoup" id="A0A1Y2G1M9">
    <property type="interactions" value="487"/>
</dbReference>
<feature type="compositionally biased region" description="Polar residues" evidence="13">
    <location>
        <begin position="26"/>
        <end position="44"/>
    </location>
</feature>
<dbReference type="GO" id="GO:0003697">
    <property type="term" value="F:single-stranded DNA binding"/>
    <property type="evidence" value="ECO:0007669"/>
    <property type="project" value="TreeGrafter"/>
</dbReference>
<keyword evidence="4" id="KW-0158">Chromosome</keyword>
<comment type="subcellular location">
    <subcellularLocation>
        <location evidence="2">Chromosome</location>
    </subcellularLocation>
    <subcellularLocation>
        <location evidence="1">Nucleus</location>
    </subcellularLocation>
</comment>
<evidence type="ECO:0000256" key="7">
    <source>
        <dbReference type="ARBA" id="ARBA00022840"/>
    </source>
</evidence>
<gene>
    <name evidence="15" type="ORF">BCR35DRAFT_287038</name>
</gene>
<evidence type="ECO:0000256" key="2">
    <source>
        <dbReference type="ARBA" id="ARBA00004286"/>
    </source>
</evidence>
<keyword evidence="10" id="KW-0234">DNA repair</keyword>
<dbReference type="GO" id="GO:0030915">
    <property type="term" value="C:Smc5-Smc6 complex"/>
    <property type="evidence" value="ECO:0007669"/>
    <property type="project" value="TreeGrafter"/>
</dbReference>
<feature type="coiled-coil region" evidence="12">
    <location>
        <begin position="871"/>
        <end position="1125"/>
    </location>
</feature>
<feature type="compositionally biased region" description="Low complexity" evidence="13">
    <location>
        <begin position="57"/>
        <end position="92"/>
    </location>
</feature>